<keyword evidence="12" id="KW-1185">Reference proteome</keyword>
<evidence type="ECO:0000256" key="2">
    <source>
        <dbReference type="ARBA" id="ARBA00010892"/>
    </source>
</evidence>
<reference evidence="11 12" key="1">
    <citation type="submission" date="2023-08" db="EMBL/GenBank/DDBJ databases">
        <title>Black Yeasts Isolated from many extreme environments.</title>
        <authorList>
            <person name="Coleine C."/>
            <person name="Stajich J.E."/>
            <person name="Selbmann L."/>
        </authorList>
    </citation>
    <scope>NUCLEOTIDE SEQUENCE [LARGE SCALE GENOMIC DNA]</scope>
    <source>
        <strain evidence="11 12">CCFEE 5885</strain>
    </source>
</reference>
<dbReference type="EMBL" id="JAVRRG010000098">
    <property type="protein sequence ID" value="KAK5086207.1"/>
    <property type="molecule type" value="Genomic_DNA"/>
</dbReference>
<evidence type="ECO:0000256" key="7">
    <source>
        <dbReference type="ARBA" id="ARBA00023136"/>
    </source>
</evidence>
<dbReference type="Proteomes" id="UP001345013">
    <property type="component" value="Unassembled WGS sequence"/>
</dbReference>
<gene>
    <name evidence="11" type="ORF">LTR24_006992</name>
</gene>
<dbReference type="PANTHER" id="PTHR31611:SF0">
    <property type="entry name" value="HIGH-AFFINITY NICKEL TRANSPORT PROTEIN NIC1"/>
    <property type="match status" value="1"/>
</dbReference>
<dbReference type="PANTHER" id="PTHR31611">
    <property type="entry name" value="HIGH-AFFINITY NICKEL TRANSPORT PROTEIN NIC1"/>
    <property type="match status" value="1"/>
</dbReference>
<feature type="transmembrane region" description="Helical" evidence="10">
    <location>
        <begin position="174"/>
        <end position="199"/>
    </location>
</feature>
<dbReference type="Pfam" id="PF01730">
    <property type="entry name" value="UreF"/>
    <property type="match status" value="1"/>
</dbReference>
<feature type="transmembrane region" description="Helical" evidence="10">
    <location>
        <begin position="409"/>
        <end position="432"/>
    </location>
</feature>
<protein>
    <recommendedName>
        <fullName evidence="13">Nickel/cobalt efflux system</fullName>
    </recommendedName>
</protein>
<feature type="transmembrane region" description="Helical" evidence="10">
    <location>
        <begin position="136"/>
        <end position="162"/>
    </location>
</feature>
<feature type="transmembrane region" description="Helical" evidence="10">
    <location>
        <begin position="246"/>
        <end position="271"/>
    </location>
</feature>
<comment type="similarity">
    <text evidence="8">Belongs to the UreF family.</text>
</comment>
<keyword evidence="3" id="KW-0813">Transport</keyword>
<keyword evidence="5 10" id="KW-0812">Transmembrane</keyword>
<comment type="caution">
    <text evidence="11">The sequence shown here is derived from an EMBL/GenBank/DDBJ whole genome shotgun (WGS) entry which is preliminary data.</text>
</comment>
<accession>A0ABR0K4E2</accession>
<dbReference type="InterPro" id="IPR038277">
    <property type="entry name" value="UreF_sf"/>
</dbReference>
<feature type="transmembrane region" description="Helical" evidence="10">
    <location>
        <begin position="277"/>
        <end position="296"/>
    </location>
</feature>
<dbReference type="InterPro" id="IPR002639">
    <property type="entry name" value="UreF"/>
</dbReference>
<feature type="transmembrane region" description="Helical" evidence="10">
    <location>
        <begin position="357"/>
        <end position="389"/>
    </location>
</feature>
<feature type="transmembrane region" description="Helical" evidence="10">
    <location>
        <begin position="66"/>
        <end position="90"/>
    </location>
</feature>
<dbReference type="InterPro" id="IPR011541">
    <property type="entry name" value="Ni/Co_transpt_high_affinity"/>
</dbReference>
<evidence type="ECO:0000256" key="6">
    <source>
        <dbReference type="ARBA" id="ARBA00022989"/>
    </source>
</evidence>
<evidence type="ECO:0008006" key="13">
    <source>
        <dbReference type="Google" id="ProtNLM"/>
    </source>
</evidence>
<keyword evidence="4" id="KW-0533">Nickel</keyword>
<keyword evidence="6 10" id="KW-1133">Transmembrane helix</keyword>
<evidence type="ECO:0000256" key="9">
    <source>
        <dbReference type="SAM" id="MobiDB-lite"/>
    </source>
</evidence>
<evidence type="ECO:0000256" key="1">
    <source>
        <dbReference type="ARBA" id="ARBA00004127"/>
    </source>
</evidence>
<dbReference type="InterPro" id="IPR004688">
    <property type="entry name" value="Ni/Co_transpt"/>
</dbReference>
<evidence type="ECO:0000256" key="8">
    <source>
        <dbReference type="ARBA" id="ARBA00046339"/>
    </source>
</evidence>
<feature type="region of interest" description="Disordered" evidence="9">
    <location>
        <begin position="17"/>
        <end position="37"/>
    </location>
</feature>
<dbReference type="Gene3D" id="1.10.4190.10">
    <property type="entry name" value="Urease accessory protein UreF"/>
    <property type="match status" value="1"/>
</dbReference>
<evidence type="ECO:0000256" key="5">
    <source>
        <dbReference type="ARBA" id="ARBA00022692"/>
    </source>
</evidence>
<evidence type="ECO:0000256" key="10">
    <source>
        <dbReference type="SAM" id="Phobius"/>
    </source>
</evidence>
<proteinExistence type="inferred from homology"/>
<keyword evidence="7 10" id="KW-0472">Membrane</keyword>
<evidence type="ECO:0000256" key="4">
    <source>
        <dbReference type="ARBA" id="ARBA00022596"/>
    </source>
</evidence>
<name>A0ABR0K4E2_9EURO</name>
<comment type="subcellular location">
    <subcellularLocation>
        <location evidence="1">Endomembrane system</location>
        <topology evidence="1">Multi-pass membrane protein</topology>
    </subcellularLocation>
</comment>
<evidence type="ECO:0000313" key="11">
    <source>
        <dbReference type="EMBL" id="KAK5086207.1"/>
    </source>
</evidence>
<feature type="compositionally biased region" description="Basic and acidic residues" evidence="9">
    <location>
        <begin position="18"/>
        <end position="28"/>
    </location>
</feature>
<organism evidence="11 12">
    <name type="scientific">Lithohypha guttulata</name>
    <dbReference type="NCBI Taxonomy" id="1690604"/>
    <lineage>
        <taxon>Eukaryota</taxon>
        <taxon>Fungi</taxon>
        <taxon>Dikarya</taxon>
        <taxon>Ascomycota</taxon>
        <taxon>Pezizomycotina</taxon>
        <taxon>Eurotiomycetes</taxon>
        <taxon>Chaetothyriomycetidae</taxon>
        <taxon>Chaetothyriales</taxon>
        <taxon>Trichomeriaceae</taxon>
        <taxon>Lithohypha</taxon>
    </lineage>
</organism>
<evidence type="ECO:0000313" key="12">
    <source>
        <dbReference type="Proteomes" id="UP001345013"/>
    </source>
</evidence>
<dbReference type="Pfam" id="PF03824">
    <property type="entry name" value="NicO"/>
    <property type="match status" value="1"/>
</dbReference>
<sequence length="706" mass="76907">MTSTATGNQLQVAVEVDDPPHSDLDTSRSRQQQNSWSSKWQKFKARILARCRRIHERVPYLRKLQLPAVLIILLLIVVNLVVWAVCGLVLASNYTYLLSTAALAYSLGLRHALDADHISPIDLMTRRLIATGQRPVTVGTFFSLGHSTIVILTSIVVAATAAGVSSRFDSLSNVGGIIGTSVSAAFLIVLGLMNGYILYKLLVQLRKVIRLQPEEEATEAWKIEGGGVLFRMLKKMFTLIDRPWKMYPLGVLFGLGFDTSSEIALLGISSIQGAKGTSMWLILIFPVLFTVGMCLLDTIDGALMSSLYLAPMSAADIKKGDQQCGVTAVEAEAEDEENCRSERQDPVTPRVRSPWTFLYYSIVLTALTVVVALIIGVIQLLSLLLNVAVPDETAENSKFWHGVEMAGEYYDIIGGAICGSFVVVGLVSVFCYRPWRRWVDRERARLRTSHEEQNCGEAVLLRVDSRGETQSFPGQAEPGTRAVLDVGGGGHVEQGKQLAKGRVDVADADQIGTVAYTNVPYVLAAFNDPSVITDLDNDLDASTPCTVARRASVAQGRALLSVWEKAFMHEAKEGDVHAVLNAVVALETFASDIKRATSSSVHLPVSGHLAPLWGAMALSLGLHADEAGYIFLLNHAKAVISAGVRSSAMGPYMAQTVLASSSLRALLRKCLERVWFIQPEDAGPVVPAMDLWIGRHEKLYSRIFNS</sequence>
<comment type="similarity">
    <text evidence="2">Belongs to the NiCoT transporter (TC 2.A.52) family.</text>
</comment>
<evidence type="ECO:0000256" key="3">
    <source>
        <dbReference type="ARBA" id="ARBA00022448"/>
    </source>
</evidence>